<dbReference type="AlphaFoldDB" id="A0A8D3XXI8"/>
<evidence type="ECO:0000259" key="11">
    <source>
        <dbReference type="PROSITE" id="PS50110"/>
    </source>
</evidence>
<dbReference type="PROSITE" id="PS50109">
    <property type="entry name" value="HIS_KIN"/>
    <property type="match status" value="1"/>
</dbReference>
<reference evidence="14 16" key="2">
    <citation type="submission" date="2016-10" db="EMBL/GenBank/DDBJ databases">
        <authorList>
            <person name="Varghese N."/>
            <person name="Submissions S."/>
        </authorList>
    </citation>
    <scope>NUCLEOTIDE SEQUENCE [LARGE SCALE GENOMIC DNA]</scope>
    <source>
        <strain evidence="14 16">DSM 6083</strain>
    </source>
</reference>
<evidence type="ECO:0000256" key="9">
    <source>
        <dbReference type="PROSITE-ProRule" id="PRU00169"/>
    </source>
</evidence>
<evidence type="ECO:0000259" key="10">
    <source>
        <dbReference type="PROSITE" id="PS50109"/>
    </source>
</evidence>
<proteinExistence type="predicted"/>
<keyword evidence="7" id="KW-0067">ATP-binding</keyword>
<evidence type="ECO:0000256" key="8">
    <source>
        <dbReference type="ARBA" id="ARBA00023012"/>
    </source>
</evidence>
<dbReference type="InterPro" id="IPR004358">
    <property type="entry name" value="Sig_transdc_His_kin-like_C"/>
</dbReference>
<keyword evidence="5" id="KW-0547">Nucleotide-binding</keyword>
<dbReference type="Pfam" id="PF08448">
    <property type="entry name" value="PAS_4"/>
    <property type="match status" value="1"/>
</dbReference>
<protein>
    <recommendedName>
        <fullName evidence="2">histidine kinase</fullName>
        <ecNumber evidence="2">2.7.13.3</ecNumber>
    </recommendedName>
</protein>
<dbReference type="SUPFAM" id="SSF55785">
    <property type="entry name" value="PYP-like sensor domain (PAS domain)"/>
    <property type="match status" value="2"/>
</dbReference>
<name>A0A8D3XXI8_9GAMM</name>
<keyword evidence="16" id="KW-1185">Reference proteome</keyword>
<evidence type="ECO:0000313" key="16">
    <source>
        <dbReference type="Proteomes" id="UP000182276"/>
    </source>
</evidence>
<dbReference type="Proteomes" id="UP000182276">
    <property type="component" value="Unassembled WGS sequence"/>
</dbReference>
<dbReference type="Gene3D" id="3.30.565.10">
    <property type="entry name" value="Histidine kinase-like ATPase, C-terminal domain"/>
    <property type="match status" value="1"/>
</dbReference>
<accession>A0A8D3XXI8</accession>
<evidence type="ECO:0000256" key="3">
    <source>
        <dbReference type="ARBA" id="ARBA00022553"/>
    </source>
</evidence>
<reference evidence="15" key="1">
    <citation type="submission" date="2014-03" db="EMBL/GenBank/DDBJ databases">
        <title>Complete genome of Pseudomonas balearica DSM 6083T, a sewage water isolate from an enrichment with 2-methylnaphthalene.</title>
        <authorList>
            <person name="Salva-Serra F."/>
            <person name="Jaen-Luchoro D."/>
            <person name="Busquets A."/>
            <person name="Pena A."/>
            <person name="Gomila M."/>
            <person name="Bosch R."/>
            <person name="Nogales B."/>
            <person name="Garcia-Valdes E."/>
            <person name="Lalucat J."/>
            <person name="Bennasar A."/>
        </authorList>
    </citation>
    <scope>NUCLEOTIDE SEQUENCE [LARGE SCALE GENOMIC DNA]</scope>
    <source>
        <strain evidence="15">DSM 6083</strain>
    </source>
</reference>
<comment type="catalytic activity">
    <reaction evidence="1">
        <text>ATP + protein L-histidine = ADP + protein N-phospho-L-histidine.</text>
        <dbReference type="EC" id="2.7.13.3"/>
    </reaction>
</comment>
<dbReference type="GO" id="GO:0000155">
    <property type="term" value="F:phosphorelay sensor kinase activity"/>
    <property type="evidence" value="ECO:0007669"/>
    <property type="project" value="InterPro"/>
</dbReference>
<evidence type="ECO:0000259" key="12">
    <source>
        <dbReference type="PROSITE" id="PS50112"/>
    </source>
</evidence>
<dbReference type="PANTHER" id="PTHR43065">
    <property type="entry name" value="SENSOR HISTIDINE KINASE"/>
    <property type="match status" value="1"/>
</dbReference>
<dbReference type="InterPro" id="IPR005467">
    <property type="entry name" value="His_kinase_dom"/>
</dbReference>
<evidence type="ECO:0000256" key="6">
    <source>
        <dbReference type="ARBA" id="ARBA00022777"/>
    </source>
</evidence>
<dbReference type="GO" id="GO:0006355">
    <property type="term" value="P:regulation of DNA-templated transcription"/>
    <property type="evidence" value="ECO:0007669"/>
    <property type="project" value="InterPro"/>
</dbReference>
<dbReference type="InterPro" id="IPR036097">
    <property type="entry name" value="HisK_dim/P_sf"/>
</dbReference>
<evidence type="ECO:0000256" key="4">
    <source>
        <dbReference type="ARBA" id="ARBA00022679"/>
    </source>
</evidence>
<gene>
    <name evidence="13" type="ORF">CL52_00320</name>
    <name evidence="14" type="ORF">SAMN05660875_10162</name>
</gene>
<dbReference type="InterPro" id="IPR001789">
    <property type="entry name" value="Sig_transdc_resp-reg_receiver"/>
</dbReference>
<dbReference type="InterPro" id="IPR011006">
    <property type="entry name" value="CheY-like_superfamily"/>
</dbReference>
<dbReference type="InterPro" id="IPR013656">
    <property type="entry name" value="PAS_4"/>
</dbReference>
<evidence type="ECO:0000256" key="5">
    <source>
        <dbReference type="ARBA" id="ARBA00022741"/>
    </source>
</evidence>
<dbReference type="InterPro" id="IPR013767">
    <property type="entry name" value="PAS_fold"/>
</dbReference>
<dbReference type="Pfam" id="PF00989">
    <property type="entry name" value="PAS"/>
    <property type="match status" value="1"/>
</dbReference>
<dbReference type="SUPFAM" id="SSF52172">
    <property type="entry name" value="CheY-like"/>
    <property type="match status" value="2"/>
</dbReference>
<dbReference type="InterPro" id="IPR003661">
    <property type="entry name" value="HisK_dim/P_dom"/>
</dbReference>
<evidence type="ECO:0000256" key="7">
    <source>
        <dbReference type="ARBA" id="ARBA00022840"/>
    </source>
</evidence>
<feature type="domain" description="Histidine kinase" evidence="10">
    <location>
        <begin position="451"/>
        <end position="674"/>
    </location>
</feature>
<dbReference type="SMART" id="SM00448">
    <property type="entry name" value="REC"/>
    <property type="match status" value="2"/>
</dbReference>
<evidence type="ECO:0000256" key="1">
    <source>
        <dbReference type="ARBA" id="ARBA00000085"/>
    </source>
</evidence>
<feature type="domain" description="Response regulatory" evidence="11">
    <location>
        <begin position="824"/>
        <end position="930"/>
    </location>
</feature>
<dbReference type="Gene3D" id="1.10.287.130">
    <property type="match status" value="1"/>
</dbReference>
<dbReference type="Gene3D" id="3.30.450.20">
    <property type="entry name" value="PAS domain"/>
    <property type="match status" value="2"/>
</dbReference>
<dbReference type="KEGG" id="pbm:CL52_00320"/>
<dbReference type="CDD" id="cd16919">
    <property type="entry name" value="HATPase_CckA-like"/>
    <property type="match status" value="1"/>
</dbReference>
<reference evidence="13 15" key="3">
    <citation type="journal article" name="Genome Announc.">
        <title>Complete Genome Sequence of Pseudomonas balearica DSM 6083T.</title>
        <authorList>
            <person name="Bennasar-Figueras A."/>
            <person name="Salva-Serra F."/>
            <person name="Jaen-Luchoro D."/>
            <person name="Segui C."/>
            <person name="Aliaga F."/>
            <person name="Busquets A."/>
            <person name="Gomila M."/>
            <person name="Moore E.R."/>
            <person name="Lalucat J."/>
        </authorList>
    </citation>
    <scope>NUCLEOTIDE SEQUENCE [LARGE SCALE GENOMIC DNA]</scope>
    <source>
        <strain evidence="15">DSM 6083</strain>
        <strain evidence="13">DSM6083</strain>
    </source>
</reference>
<dbReference type="EMBL" id="CP007511">
    <property type="protein sequence ID" value="AJE13563.1"/>
    <property type="molecule type" value="Genomic_DNA"/>
</dbReference>
<dbReference type="EC" id="2.7.13.3" evidence="2"/>
<dbReference type="Proteomes" id="UP000031271">
    <property type="component" value="Chromosome"/>
</dbReference>
<keyword evidence="8" id="KW-0902">Two-component regulatory system</keyword>
<feature type="modified residue" description="4-aspartylphosphate" evidence="9">
    <location>
        <position position="873"/>
    </location>
</feature>
<dbReference type="RefSeq" id="WP_043217748.1">
    <property type="nucleotide sequence ID" value="NZ_CP007511.1"/>
</dbReference>
<dbReference type="GeneID" id="77258374"/>
<evidence type="ECO:0000256" key="2">
    <source>
        <dbReference type="ARBA" id="ARBA00012438"/>
    </source>
</evidence>
<dbReference type="SMART" id="SM00091">
    <property type="entry name" value="PAS"/>
    <property type="match status" value="2"/>
</dbReference>
<sequence>MNPELQLDCLALLDDGDLALHQRVAALAAERHCQLRLFDPAGELPGDAPEPALVMLAPGLLRPVSLARQLRMRWKRSQLLFLSTDAEASTLRRELGPAPLLGPHWSIVESAQLPRVLDQTLADVRRRARLRTTLARANAHMDAAQAAGKRSPAEADLYLHHFIDAARDAIVGLDSQHAVLYWSAGAVELFGQTRVQTLGRNAASLPFWTPALGGALASTLQSGTTRTLQFNDPATGRTLEAVVAAVTAPQGDVVGAALSLRDVSALVAERRASERQGRVLTEERRHLQRLFDQAPGFIAITQGPEHVLQIANRAFHELVGTREVIGSPAFKAFPQLESRAVADLLQQVYVTGRPYVGRNLAVRVRPEGGGKAERRFVDFVFQPVLTEDDQVSGIFCQGHDVTAQVLAQEELQRSREHLLELVEERTRELEVSRQALYQSQKLEAIGKLTGGVAHDFNNVLQVIAGNLQLLQPLLQDNRPAAKRVDAASSAVERGAKLARQLLAFARRQPLRPQPTNLARLLRELDELLRQALGERIEIETVVAGGLWTTMVDAHQLEQVVLNLAINARDAMPEGGRLTLELGNAMLDELYASTQSDVTPGQYVLLAVSDTGVGMPAEVVEQAFEPFFTTKPEGRGTGLGLSMAYGFAKQSGGHIRLYSEPGSGTTVKLYLPRTEQPEVLAVQPAAGPVVGGSETILVVEDDLPVQATVVELLEGLGYQVLRANDAQAALGILGSGLAIDLLFTDVVMPGPVSSPELARQARLLQPGIAVLFTSGYTRNAIVHGGRLDAGVELLSKPYRQEDLARKVRQLLATHETEARPGEAPLVMVVEDQPALLTLTGEMVEELGYRVRGYADAEQAELALGEQRFDLLLLDVNLPGRSGLDFAVQALQVQPWLRLIFVSGEGRIKTRLPARSLPKPFSLDQLAEALAD</sequence>
<dbReference type="Pfam" id="PF02518">
    <property type="entry name" value="HATPase_c"/>
    <property type="match status" value="1"/>
</dbReference>
<organism evidence="13 15">
    <name type="scientific">Stutzerimonas balearica DSM 6083</name>
    <dbReference type="NCBI Taxonomy" id="1123016"/>
    <lineage>
        <taxon>Bacteria</taxon>
        <taxon>Pseudomonadati</taxon>
        <taxon>Pseudomonadota</taxon>
        <taxon>Gammaproteobacteria</taxon>
        <taxon>Pseudomonadales</taxon>
        <taxon>Pseudomonadaceae</taxon>
        <taxon>Stutzerimonas</taxon>
    </lineage>
</organism>
<dbReference type="InterPro" id="IPR000014">
    <property type="entry name" value="PAS"/>
</dbReference>
<dbReference type="Pfam" id="PF00072">
    <property type="entry name" value="Response_reg"/>
    <property type="match status" value="2"/>
</dbReference>
<dbReference type="PRINTS" id="PR00344">
    <property type="entry name" value="BCTRLSENSOR"/>
</dbReference>
<keyword evidence="4" id="KW-0808">Transferase</keyword>
<evidence type="ECO:0000313" key="15">
    <source>
        <dbReference type="Proteomes" id="UP000031271"/>
    </source>
</evidence>
<dbReference type="InterPro" id="IPR036890">
    <property type="entry name" value="HATPase_C_sf"/>
</dbReference>
<dbReference type="SUPFAM" id="SSF55874">
    <property type="entry name" value="ATPase domain of HSP90 chaperone/DNA topoisomerase II/histidine kinase"/>
    <property type="match status" value="1"/>
</dbReference>
<dbReference type="GO" id="GO:0005524">
    <property type="term" value="F:ATP binding"/>
    <property type="evidence" value="ECO:0007669"/>
    <property type="project" value="UniProtKB-KW"/>
</dbReference>
<dbReference type="EMBL" id="FNHO01000001">
    <property type="protein sequence ID" value="SDL91554.1"/>
    <property type="molecule type" value="Genomic_DNA"/>
</dbReference>
<dbReference type="CDD" id="cd00082">
    <property type="entry name" value="HisKA"/>
    <property type="match status" value="1"/>
</dbReference>
<dbReference type="PROSITE" id="PS50112">
    <property type="entry name" value="PAS"/>
    <property type="match status" value="1"/>
</dbReference>
<dbReference type="PROSITE" id="PS50110">
    <property type="entry name" value="RESPONSE_REGULATORY"/>
    <property type="match status" value="2"/>
</dbReference>
<dbReference type="PANTHER" id="PTHR43065:SF49">
    <property type="entry name" value="HISTIDINE KINASE"/>
    <property type="match status" value="1"/>
</dbReference>
<dbReference type="SMART" id="SM00387">
    <property type="entry name" value="HATPase_c"/>
    <property type="match status" value="1"/>
</dbReference>
<dbReference type="Gene3D" id="3.40.50.2300">
    <property type="match status" value="2"/>
</dbReference>
<dbReference type="CDD" id="cd00156">
    <property type="entry name" value="REC"/>
    <property type="match status" value="1"/>
</dbReference>
<evidence type="ECO:0000313" key="14">
    <source>
        <dbReference type="EMBL" id="SDL91554.1"/>
    </source>
</evidence>
<keyword evidence="6 13" id="KW-0418">Kinase</keyword>
<dbReference type="SUPFAM" id="SSF47384">
    <property type="entry name" value="Homodimeric domain of signal transducing histidine kinase"/>
    <property type="match status" value="1"/>
</dbReference>
<dbReference type="InterPro" id="IPR003594">
    <property type="entry name" value="HATPase_dom"/>
</dbReference>
<dbReference type="InterPro" id="IPR035965">
    <property type="entry name" value="PAS-like_dom_sf"/>
</dbReference>
<feature type="modified residue" description="4-aspartylphosphate" evidence="9">
    <location>
        <position position="744"/>
    </location>
</feature>
<keyword evidence="3 9" id="KW-0597">Phosphoprotein</keyword>
<evidence type="ECO:0000313" key="13">
    <source>
        <dbReference type="EMBL" id="AJE13563.1"/>
    </source>
</evidence>
<feature type="domain" description="PAS" evidence="12">
    <location>
        <begin position="155"/>
        <end position="201"/>
    </location>
</feature>
<feature type="domain" description="Response regulatory" evidence="11">
    <location>
        <begin position="694"/>
        <end position="810"/>
    </location>
</feature>